<dbReference type="EMBL" id="JH159152">
    <property type="protein sequence ID" value="EGZ23177.1"/>
    <property type="molecule type" value="Genomic_DNA"/>
</dbReference>
<evidence type="ECO:0000313" key="2">
    <source>
        <dbReference type="EMBL" id="EGZ23177.1"/>
    </source>
</evidence>
<dbReference type="AlphaFoldDB" id="G4YVS9"/>
<organism evidence="2 3">
    <name type="scientific">Phytophthora sojae (strain P6497)</name>
    <name type="common">Soybean stem and root rot agent</name>
    <name type="synonym">Phytophthora megasperma f. sp. glycines</name>
    <dbReference type="NCBI Taxonomy" id="1094619"/>
    <lineage>
        <taxon>Eukaryota</taxon>
        <taxon>Sar</taxon>
        <taxon>Stramenopiles</taxon>
        <taxon>Oomycota</taxon>
        <taxon>Peronosporomycetes</taxon>
        <taxon>Peronosporales</taxon>
        <taxon>Peronosporaceae</taxon>
        <taxon>Phytophthora</taxon>
    </lineage>
</organism>
<gene>
    <name evidence="2" type="ORF">PHYSODRAFT_483659</name>
</gene>
<dbReference type="InterPro" id="IPR022210">
    <property type="entry name" value="TF_GCR1-like"/>
</dbReference>
<dbReference type="InParanoid" id="G4YVS9"/>
<evidence type="ECO:0000313" key="3">
    <source>
        <dbReference type="Proteomes" id="UP000002640"/>
    </source>
</evidence>
<sequence>TYKMARSLKTVHQVWQEWSAGIHGGPAVCNLEESHGSTWRSTPADKRFFSFGERESSIIS</sequence>
<dbReference type="RefSeq" id="XP_009518465.1">
    <property type="nucleotide sequence ID" value="XM_009520170.1"/>
</dbReference>
<dbReference type="PANTHER" id="PTHR37784">
    <property type="entry name" value="PROTEIN MSN1"/>
    <property type="match status" value="1"/>
</dbReference>
<evidence type="ECO:0000259" key="1">
    <source>
        <dbReference type="Pfam" id="PF12550"/>
    </source>
</evidence>
<dbReference type="Pfam" id="PF12550">
    <property type="entry name" value="GCR1_C"/>
    <property type="match status" value="1"/>
</dbReference>
<name>G4YVS9_PHYSP</name>
<dbReference type="GO" id="GO:0000981">
    <property type="term" value="F:DNA-binding transcription factor activity, RNA polymerase II-specific"/>
    <property type="evidence" value="ECO:0007669"/>
    <property type="project" value="TreeGrafter"/>
</dbReference>
<dbReference type="GO" id="GO:0000978">
    <property type="term" value="F:RNA polymerase II cis-regulatory region sequence-specific DNA binding"/>
    <property type="evidence" value="ECO:0007669"/>
    <property type="project" value="TreeGrafter"/>
</dbReference>
<reference evidence="2 3" key="1">
    <citation type="journal article" date="2006" name="Science">
        <title>Phytophthora genome sequences uncover evolutionary origins and mechanisms of pathogenesis.</title>
        <authorList>
            <person name="Tyler B.M."/>
            <person name="Tripathy S."/>
            <person name="Zhang X."/>
            <person name="Dehal P."/>
            <person name="Jiang R.H."/>
            <person name="Aerts A."/>
            <person name="Arredondo F.D."/>
            <person name="Baxter L."/>
            <person name="Bensasson D."/>
            <person name="Beynon J.L."/>
            <person name="Chapman J."/>
            <person name="Damasceno C.M."/>
            <person name="Dorrance A.E."/>
            <person name="Dou D."/>
            <person name="Dickerman A.W."/>
            <person name="Dubchak I.L."/>
            <person name="Garbelotto M."/>
            <person name="Gijzen M."/>
            <person name="Gordon S.G."/>
            <person name="Govers F."/>
            <person name="Grunwald N.J."/>
            <person name="Huang W."/>
            <person name="Ivors K.L."/>
            <person name="Jones R.W."/>
            <person name="Kamoun S."/>
            <person name="Krampis K."/>
            <person name="Lamour K.H."/>
            <person name="Lee M.K."/>
            <person name="McDonald W.H."/>
            <person name="Medina M."/>
            <person name="Meijer H.J."/>
            <person name="Nordberg E.K."/>
            <person name="Maclean D.J."/>
            <person name="Ospina-Giraldo M.D."/>
            <person name="Morris P.F."/>
            <person name="Phuntumart V."/>
            <person name="Putnam N.H."/>
            <person name="Rash S."/>
            <person name="Rose J.K."/>
            <person name="Sakihama Y."/>
            <person name="Salamov A.A."/>
            <person name="Savidor A."/>
            <person name="Scheuring C.F."/>
            <person name="Smith B.M."/>
            <person name="Sobral B.W."/>
            <person name="Terry A."/>
            <person name="Torto-Alalibo T.A."/>
            <person name="Win J."/>
            <person name="Xu Z."/>
            <person name="Zhang H."/>
            <person name="Grigoriev I.V."/>
            <person name="Rokhsar D.S."/>
            <person name="Boore J.L."/>
        </authorList>
    </citation>
    <scope>NUCLEOTIDE SEQUENCE [LARGE SCALE GENOMIC DNA]</scope>
    <source>
        <strain evidence="2 3">P6497</strain>
    </source>
</reference>
<keyword evidence="3" id="KW-1185">Reference proteome</keyword>
<feature type="domain" description="Transcription activator GCR1-like" evidence="1">
    <location>
        <begin position="2"/>
        <end position="50"/>
    </location>
</feature>
<protein>
    <recommendedName>
        <fullName evidence="1">Transcription activator GCR1-like domain-containing protein</fullName>
    </recommendedName>
</protein>
<dbReference type="PANTHER" id="PTHR37784:SF2">
    <property type="entry name" value="HIGH-OSMOLARITY-INDUCED TRANSCRIPTION PROTEIN 1"/>
    <property type="match status" value="1"/>
</dbReference>
<dbReference type="Proteomes" id="UP000002640">
    <property type="component" value="Unassembled WGS sequence"/>
</dbReference>
<accession>G4YVS9</accession>
<dbReference type="GO" id="GO:0060963">
    <property type="term" value="P:positive regulation of ribosomal protein gene transcription by RNA polymerase II"/>
    <property type="evidence" value="ECO:0007669"/>
    <property type="project" value="TreeGrafter"/>
</dbReference>
<dbReference type="GeneID" id="20655654"/>
<dbReference type="KEGG" id="psoj:PHYSODRAFT_483659"/>
<proteinExistence type="predicted"/>
<dbReference type="InterPro" id="IPR052146">
    <property type="entry name" value="HOT1"/>
</dbReference>
<feature type="non-terminal residue" evidence="2">
    <location>
        <position position="1"/>
    </location>
</feature>